<dbReference type="GO" id="GO:0005740">
    <property type="term" value="C:mitochondrial envelope"/>
    <property type="evidence" value="ECO:0007669"/>
    <property type="project" value="InterPro"/>
</dbReference>
<accession>A0A2P6V003</accession>
<dbReference type="PANTHER" id="PTHR10122">
    <property type="entry name" value="CYTOCHROME C OXIDASE SUBUNIT 5B, MITOCHONDRIAL"/>
    <property type="match status" value="1"/>
</dbReference>
<evidence type="ECO:0000313" key="3">
    <source>
        <dbReference type="EMBL" id="PSC67420.1"/>
    </source>
</evidence>
<name>A0A2P6V003_9CHLO</name>
<keyword evidence="4" id="KW-1185">Reference proteome</keyword>
<dbReference type="EMBL" id="LHPF02000059">
    <property type="protein sequence ID" value="PSC67420.1"/>
    <property type="molecule type" value="Genomic_DNA"/>
</dbReference>
<dbReference type="Proteomes" id="UP000239649">
    <property type="component" value="Unassembled WGS sequence"/>
</dbReference>
<evidence type="ECO:0000313" key="4">
    <source>
        <dbReference type="Proteomes" id="UP000239649"/>
    </source>
</evidence>
<keyword evidence="1" id="KW-0479">Metal-binding</keyword>
<dbReference type="PANTHER" id="PTHR10122:SF0">
    <property type="entry name" value="CYTOCHROME C OXIDASE SUBUNIT 5B, ISOFORM A-RELATED"/>
    <property type="match status" value="1"/>
</dbReference>
<dbReference type="Gene3D" id="2.60.11.10">
    <property type="entry name" value="Cytochrome c oxidase, subunit Vb"/>
    <property type="match status" value="1"/>
</dbReference>
<dbReference type="Pfam" id="PF01215">
    <property type="entry name" value="COX5B"/>
    <property type="match status" value="1"/>
</dbReference>
<protein>
    <submittedName>
        <fullName evidence="3">Cytochrome c oxidase subunit 4,13 kD</fullName>
    </submittedName>
</protein>
<dbReference type="OrthoDB" id="10249250at2759"/>
<dbReference type="SUPFAM" id="SSF57802">
    <property type="entry name" value="Rubredoxin-like"/>
    <property type="match status" value="1"/>
</dbReference>
<keyword evidence="2" id="KW-0862">Zinc</keyword>
<proteinExistence type="predicted"/>
<dbReference type="GO" id="GO:0006123">
    <property type="term" value="P:mitochondrial electron transport, cytochrome c to oxygen"/>
    <property type="evidence" value="ECO:0007669"/>
    <property type="project" value="InterPro"/>
</dbReference>
<evidence type="ECO:0000256" key="2">
    <source>
        <dbReference type="ARBA" id="ARBA00022833"/>
    </source>
</evidence>
<dbReference type="GO" id="GO:0045277">
    <property type="term" value="C:respiratory chain complex IV"/>
    <property type="evidence" value="ECO:0007669"/>
    <property type="project" value="InterPro"/>
</dbReference>
<dbReference type="InterPro" id="IPR002124">
    <property type="entry name" value="Cyt_c_oxidase_su5b"/>
</dbReference>
<dbReference type="AlphaFoldDB" id="A0A2P6V003"/>
<organism evidence="3 4">
    <name type="scientific">Micractinium conductrix</name>
    <dbReference type="NCBI Taxonomy" id="554055"/>
    <lineage>
        <taxon>Eukaryota</taxon>
        <taxon>Viridiplantae</taxon>
        <taxon>Chlorophyta</taxon>
        <taxon>core chlorophytes</taxon>
        <taxon>Trebouxiophyceae</taxon>
        <taxon>Chlorellales</taxon>
        <taxon>Chlorellaceae</taxon>
        <taxon>Chlorella clade</taxon>
        <taxon>Micractinium</taxon>
    </lineage>
</organism>
<dbReference type="GO" id="GO:0046872">
    <property type="term" value="F:metal ion binding"/>
    <property type="evidence" value="ECO:0007669"/>
    <property type="project" value="UniProtKB-KW"/>
</dbReference>
<evidence type="ECO:0000256" key="1">
    <source>
        <dbReference type="ARBA" id="ARBA00022723"/>
    </source>
</evidence>
<reference evidence="3 4" key="1">
    <citation type="journal article" date="2018" name="Plant J.">
        <title>Genome sequences of Chlorella sorokiniana UTEX 1602 and Micractinium conductrix SAG 241.80: implications to maltose excretion by a green alga.</title>
        <authorList>
            <person name="Arriola M.B."/>
            <person name="Velmurugan N."/>
            <person name="Zhang Y."/>
            <person name="Plunkett M.H."/>
            <person name="Hondzo H."/>
            <person name="Barney B.M."/>
        </authorList>
    </citation>
    <scope>NUCLEOTIDE SEQUENCE [LARGE SCALE GENOMIC DNA]</scope>
    <source>
        <strain evidence="3 4">SAG 241.80</strain>
    </source>
</reference>
<dbReference type="STRING" id="554055.A0A2P6V003"/>
<comment type="caution">
    <text evidence="3">The sequence shown here is derived from an EMBL/GenBank/DDBJ whole genome shotgun (WGS) entry which is preliminary data.</text>
</comment>
<sequence length="149" mass="15761">MNALSRLGQAALRSVAAQGFAAPAVVGALGAAATAARSLSAAHYATTSGNELADYLEQTTGPEREELEAKAKGIENPWHEAWLDAPFGTEDNPVVVPSEFGERIVGVADPDDDSLVWWGVIEDGQPPKQIIEGGEFFVLKRIPATSSHH</sequence>
<dbReference type="PROSITE" id="PS51359">
    <property type="entry name" value="COX5B_2"/>
    <property type="match status" value="1"/>
</dbReference>
<dbReference type="InterPro" id="IPR036972">
    <property type="entry name" value="Cyt_c_oxidase_su5b_sf"/>
</dbReference>
<gene>
    <name evidence="3" type="ORF">C2E20_8904</name>
</gene>